<dbReference type="Proteomes" id="UP000003824">
    <property type="component" value="Unassembled WGS sequence"/>
</dbReference>
<proteinExistence type="predicted"/>
<feature type="compositionally biased region" description="Basic and acidic residues" evidence="1">
    <location>
        <begin position="1"/>
        <end position="11"/>
    </location>
</feature>
<sequence length="93" mass="10483">MAHITPHERTTRPKPFSRPSRNPGHRRRIRPSLPFPGDLRSFSRVGTAPGTRSHGYGREVRPGGTVVDPAPFHERNDPWRTGAAREPPGFRRA</sequence>
<organism evidence="2 3">
    <name type="scientific">Streptomyces viridosporus (strain ATCC 14672 / DSM 40746 / JCM 4963 / KCTC 9882 / NRRL B-12104 / FH 1290)</name>
    <name type="common">Streptomyces ghanaensis</name>
    <dbReference type="NCBI Taxonomy" id="566461"/>
    <lineage>
        <taxon>Bacteria</taxon>
        <taxon>Bacillati</taxon>
        <taxon>Actinomycetota</taxon>
        <taxon>Actinomycetes</taxon>
        <taxon>Kitasatosporales</taxon>
        <taxon>Streptomycetaceae</taxon>
        <taxon>Streptomyces</taxon>
    </lineage>
</organism>
<evidence type="ECO:0000313" key="2">
    <source>
        <dbReference type="EMBL" id="EFE69303.2"/>
    </source>
</evidence>
<accession>D6A0S1</accession>
<gene>
    <name evidence="2" type="ORF">SSFG_04545</name>
</gene>
<feature type="region of interest" description="Disordered" evidence="1">
    <location>
        <begin position="1"/>
        <end position="93"/>
    </location>
</feature>
<evidence type="ECO:0000313" key="3">
    <source>
        <dbReference type="Proteomes" id="UP000003824"/>
    </source>
</evidence>
<name>D6A0S1_STRV1</name>
<dbReference type="AlphaFoldDB" id="D6A0S1"/>
<evidence type="ECO:0000256" key="1">
    <source>
        <dbReference type="SAM" id="MobiDB-lite"/>
    </source>
</evidence>
<reference evidence="3" key="1">
    <citation type="submission" date="2008-12" db="EMBL/GenBank/DDBJ databases">
        <title>Annotation of Streptomyces ghanaensis ATCC 14672.</title>
        <authorList>
            <consortium name="The Broad Institute Genome Sequencing Platform"/>
            <consortium name="Broad Institute Microbial Sequencing Center"/>
            <person name="Fischbach M."/>
            <person name="Ward D."/>
            <person name="Young S."/>
            <person name="Kodira C.D."/>
            <person name="Zeng Q."/>
            <person name="Koehrsen M."/>
            <person name="Godfrey P."/>
            <person name="Alvarado L."/>
            <person name="Berlin A.M."/>
            <person name="Borenstein D."/>
            <person name="Chen Z."/>
            <person name="Engels R."/>
            <person name="Freedman E."/>
            <person name="Gellesch M."/>
            <person name="Goldberg J."/>
            <person name="Griggs A."/>
            <person name="Gujja S."/>
            <person name="Heiman D.I."/>
            <person name="Hepburn T.A."/>
            <person name="Howarth C."/>
            <person name="Jen D."/>
            <person name="Larson L."/>
            <person name="Lewis B."/>
            <person name="Mehta T."/>
            <person name="Park D."/>
            <person name="Pearson M."/>
            <person name="Roberts A."/>
            <person name="Saif S."/>
            <person name="Shea T.D."/>
            <person name="Shenoy N."/>
            <person name="Sisk P."/>
            <person name="Stolte C."/>
            <person name="Sykes S.N."/>
            <person name="Walk T."/>
            <person name="White J."/>
            <person name="Yandava C."/>
            <person name="Straight P."/>
            <person name="Clardy J."/>
            <person name="Hung D."/>
            <person name="Kolter R."/>
            <person name="Mekalanos J."/>
            <person name="Walker S."/>
            <person name="Walsh C.T."/>
            <person name="Wieland B.L.C."/>
            <person name="Ilzarbe M."/>
            <person name="Galagan J."/>
            <person name="Nusbaum C."/>
            <person name="Birren B."/>
        </authorList>
    </citation>
    <scope>NUCLEOTIDE SEQUENCE [LARGE SCALE GENOMIC DNA]</scope>
    <source>
        <strain evidence="3">ATCC 14672 / DSM 40746 / JCM 4963 / KCTC 9882 / NRRL B-12104 / FH 1290</strain>
    </source>
</reference>
<protein>
    <submittedName>
        <fullName evidence="2">Predicted protein</fullName>
    </submittedName>
</protein>
<dbReference type="EMBL" id="DS999641">
    <property type="protein sequence ID" value="EFE69303.2"/>
    <property type="molecule type" value="Genomic_DNA"/>
</dbReference>